<evidence type="ECO:0000313" key="2">
    <source>
        <dbReference type="EMBL" id="RYR07554.1"/>
    </source>
</evidence>
<dbReference type="Proteomes" id="UP000289738">
    <property type="component" value="Chromosome B05"/>
</dbReference>
<dbReference type="EMBL" id="SDMP01000015">
    <property type="protein sequence ID" value="RYR07554.1"/>
    <property type="molecule type" value="Genomic_DNA"/>
</dbReference>
<keyword evidence="3" id="KW-1185">Reference proteome</keyword>
<accession>A0A444Z0H2</accession>
<comment type="caution">
    <text evidence="2">The sequence shown here is derived from an EMBL/GenBank/DDBJ whole genome shotgun (WGS) entry which is preliminary data.</text>
</comment>
<evidence type="ECO:0000313" key="3">
    <source>
        <dbReference type="Proteomes" id="UP000289738"/>
    </source>
</evidence>
<gene>
    <name evidence="2" type="ORF">Ahy_B05g074933</name>
</gene>
<feature type="compositionally biased region" description="Acidic residues" evidence="1">
    <location>
        <begin position="110"/>
        <end position="136"/>
    </location>
</feature>
<evidence type="ECO:0000256" key="1">
    <source>
        <dbReference type="SAM" id="MobiDB-lite"/>
    </source>
</evidence>
<sequence>MENHNRNWMYDRTYDQRRGLKPSFIKGVNEFVDVCTRTHEFLRGEHGEEIPTENQIRIEEDIESSSELGGVTWEENFDQTEFPLSLASTSGDVDMIQLQVVDLQVPNVNNEEDDDIENYDDDDAYIDDDGSSEFSD</sequence>
<reference evidence="2 3" key="1">
    <citation type="submission" date="2019-01" db="EMBL/GenBank/DDBJ databases">
        <title>Sequencing of cultivated peanut Arachis hypogaea provides insights into genome evolution and oil improvement.</title>
        <authorList>
            <person name="Chen X."/>
        </authorList>
    </citation>
    <scope>NUCLEOTIDE SEQUENCE [LARGE SCALE GENOMIC DNA]</scope>
    <source>
        <strain evidence="3">cv. Fuhuasheng</strain>
        <tissue evidence="2">Leaves</tissue>
    </source>
</reference>
<dbReference type="AlphaFoldDB" id="A0A444Z0H2"/>
<feature type="region of interest" description="Disordered" evidence="1">
    <location>
        <begin position="105"/>
        <end position="136"/>
    </location>
</feature>
<organism evidence="2 3">
    <name type="scientific">Arachis hypogaea</name>
    <name type="common">Peanut</name>
    <dbReference type="NCBI Taxonomy" id="3818"/>
    <lineage>
        <taxon>Eukaryota</taxon>
        <taxon>Viridiplantae</taxon>
        <taxon>Streptophyta</taxon>
        <taxon>Embryophyta</taxon>
        <taxon>Tracheophyta</taxon>
        <taxon>Spermatophyta</taxon>
        <taxon>Magnoliopsida</taxon>
        <taxon>eudicotyledons</taxon>
        <taxon>Gunneridae</taxon>
        <taxon>Pentapetalae</taxon>
        <taxon>rosids</taxon>
        <taxon>fabids</taxon>
        <taxon>Fabales</taxon>
        <taxon>Fabaceae</taxon>
        <taxon>Papilionoideae</taxon>
        <taxon>50 kb inversion clade</taxon>
        <taxon>dalbergioids sensu lato</taxon>
        <taxon>Dalbergieae</taxon>
        <taxon>Pterocarpus clade</taxon>
        <taxon>Arachis</taxon>
    </lineage>
</organism>
<name>A0A444Z0H2_ARAHY</name>
<protein>
    <submittedName>
        <fullName evidence="2">Uncharacterized protein</fullName>
    </submittedName>
</protein>
<proteinExistence type="predicted"/>